<dbReference type="EMBL" id="JAENHL010000007">
    <property type="protein sequence ID" value="MBK1867527.1"/>
    <property type="molecule type" value="Genomic_DNA"/>
</dbReference>
<dbReference type="Proteomes" id="UP000616151">
    <property type="component" value="Unassembled WGS sequence"/>
</dbReference>
<reference evidence="1" key="1">
    <citation type="submission" date="2021-01" db="EMBL/GenBank/DDBJ databases">
        <authorList>
            <person name="Sun Q."/>
        </authorList>
    </citation>
    <scope>NUCLEOTIDE SEQUENCE</scope>
    <source>
        <strain evidence="1">YIM B02566</strain>
    </source>
</reference>
<protein>
    <submittedName>
        <fullName evidence="1">YbaK/EbsC family protein</fullName>
    </submittedName>
</protein>
<accession>A0ACC5R4L5</accession>
<evidence type="ECO:0000313" key="1">
    <source>
        <dbReference type="EMBL" id="MBK1867527.1"/>
    </source>
</evidence>
<gene>
    <name evidence="1" type="ORF">JHL16_14310</name>
</gene>
<proteinExistence type="predicted"/>
<keyword evidence="2" id="KW-1185">Reference proteome</keyword>
<organism evidence="1 2">
    <name type="scientific">Taklimakanibacter albus</name>
    <dbReference type="NCBI Taxonomy" id="2800327"/>
    <lineage>
        <taxon>Bacteria</taxon>
        <taxon>Pseudomonadati</taxon>
        <taxon>Pseudomonadota</taxon>
        <taxon>Alphaproteobacteria</taxon>
        <taxon>Hyphomicrobiales</taxon>
        <taxon>Aestuariivirgaceae</taxon>
        <taxon>Taklimakanibacter</taxon>
    </lineage>
</organism>
<name>A0ACC5R4L5_9HYPH</name>
<comment type="caution">
    <text evidence="1">The sequence shown here is derived from an EMBL/GenBank/DDBJ whole genome shotgun (WGS) entry which is preliminary data.</text>
</comment>
<evidence type="ECO:0000313" key="2">
    <source>
        <dbReference type="Proteomes" id="UP000616151"/>
    </source>
</evidence>
<sequence length="162" mass="16987">MTEMDNPLPSSAQRVADAAKRLGLSPHIVTMADSTRTAEEAAAACGCEVAQIVKSLVFRGAQSGTPYLLLVSGKNRVNEKKAANVIGESLARPDASYVRGTTGYAIGGIPPFGHDTPLKTFMDADLLAYDSVWAAAGTPHCVMRLSPHDLQAKTGAASLVVY</sequence>